<dbReference type="InterPro" id="IPR002208">
    <property type="entry name" value="SecY/SEC61-alpha"/>
</dbReference>
<feature type="transmembrane region" description="Helical" evidence="2">
    <location>
        <begin position="6"/>
        <end position="25"/>
    </location>
</feature>
<organism evidence="3">
    <name type="scientific">Cyanoptyche gloeocystis</name>
    <dbReference type="NCBI Taxonomy" id="77922"/>
    <lineage>
        <taxon>Eukaryota</taxon>
        <taxon>Glaucocystophyceae</taxon>
        <taxon>Glaucocystophyceae incertae sedis</taxon>
        <taxon>Cyanoptyche</taxon>
    </lineage>
</organism>
<sequence>MYAKFLSLITLWFCTGTAIAIYWFLSNKEVPKRVAITFLILILLRFGTFIPIPGIYLNTDARLDESNNNIFLILDMLSGGNFFQITIFSLNILPFLNANIIVQALTYCIPSIKELQDEGGPGSRVISYLLKQITLFISIAYSLALCFFWVRPLIPDFNLFICFKIILGLTTGSMISLWTANYMSCYGIGNPTLILLSNLLYKESIQLYSMFQTGLILKFLFVFFIFLIMLLFMIALQQCTRQFTFVHPRQFECDPLIAAKYNKLKVPLLPNGVTPIVFTTVMLDIVVPSFFNFLISKEIFGYQILKTIGSYVIVHDLFYVFCIIFASYLYAPTAMSNPENISKTLNEGGFAIQGVIPGKKTEKYLKKIMDKITLIGALYLAVMALLPKWLIRLTNIELLQLLDVNSFLIIVAVSIETYTKFQFYHSYYKK</sequence>
<reference evidence="3" key="1">
    <citation type="submission" date="2017-05" db="EMBL/GenBank/DDBJ databases">
        <title>Plastid comparative genomics reveals ancient divergence between Glaucophyte genera.</title>
        <authorList>
            <person name="Figueroa-Martinez F.J."/>
            <person name="Jackson C."/>
            <person name="Reyes-Prieto A."/>
        </authorList>
    </citation>
    <scope>NUCLEOTIDE SEQUENCE</scope>
    <source>
        <strain evidence="3">SAG 4.97</strain>
    </source>
</reference>
<proteinExistence type="inferred from homology"/>
<dbReference type="PANTHER" id="PTHR10906">
    <property type="entry name" value="SECY/SEC61-ALPHA FAMILY MEMBER"/>
    <property type="match status" value="1"/>
</dbReference>
<feature type="transmembrane region" description="Helical" evidence="2">
    <location>
        <begin position="398"/>
        <end position="415"/>
    </location>
</feature>
<evidence type="ECO:0000313" key="3">
    <source>
        <dbReference type="EMBL" id="ASQ40407.1"/>
    </source>
</evidence>
<feature type="transmembrane region" description="Helical" evidence="2">
    <location>
        <begin position="308"/>
        <end position="330"/>
    </location>
</feature>
<dbReference type="InterPro" id="IPR023201">
    <property type="entry name" value="SecY_dom_sf"/>
</dbReference>
<keyword evidence="2" id="KW-0812">Transmembrane</keyword>
<keyword evidence="2" id="KW-1133">Transmembrane helix</keyword>
<geneLocation type="plastid" evidence="3"/>
<dbReference type="AlphaFoldDB" id="A0A3G1IWF4"/>
<dbReference type="SUPFAM" id="SSF103491">
    <property type="entry name" value="Preprotein translocase SecY subunit"/>
    <property type="match status" value="1"/>
</dbReference>
<feature type="transmembrane region" description="Helical" evidence="2">
    <location>
        <begin position="372"/>
        <end position="391"/>
    </location>
</feature>
<dbReference type="PIRSF" id="PIRSF004557">
    <property type="entry name" value="SecY"/>
    <property type="match status" value="1"/>
</dbReference>
<feature type="transmembrane region" description="Helical" evidence="2">
    <location>
        <begin position="37"/>
        <end position="57"/>
    </location>
</feature>
<feature type="transmembrane region" description="Helical" evidence="2">
    <location>
        <begin position="157"/>
        <end position="175"/>
    </location>
</feature>
<evidence type="ECO:0000256" key="2">
    <source>
        <dbReference type="SAM" id="Phobius"/>
    </source>
</evidence>
<evidence type="ECO:0000256" key="1">
    <source>
        <dbReference type="RuleBase" id="RU004349"/>
    </source>
</evidence>
<protein>
    <submittedName>
        <fullName evidence="3">SecY-type transporter protein</fullName>
    </submittedName>
</protein>
<dbReference type="GO" id="GO:0015031">
    <property type="term" value="P:protein transport"/>
    <property type="evidence" value="ECO:0007669"/>
    <property type="project" value="InterPro"/>
</dbReference>
<feature type="transmembrane region" description="Helical" evidence="2">
    <location>
        <begin position="181"/>
        <end position="201"/>
    </location>
</feature>
<dbReference type="Pfam" id="PF00344">
    <property type="entry name" value="SecY"/>
    <property type="match status" value="1"/>
</dbReference>
<name>A0A3G1IWF4_9EUKA</name>
<keyword evidence="2" id="KW-0472">Membrane</keyword>
<dbReference type="GO" id="GO:0016020">
    <property type="term" value="C:membrane"/>
    <property type="evidence" value="ECO:0007669"/>
    <property type="project" value="InterPro"/>
</dbReference>
<keyword evidence="3" id="KW-0934">Plastid</keyword>
<gene>
    <name evidence="3" type="primary">secY</name>
</gene>
<feature type="transmembrane region" description="Helical" evidence="2">
    <location>
        <begin position="132"/>
        <end position="150"/>
    </location>
</feature>
<dbReference type="PRINTS" id="PR00303">
    <property type="entry name" value="SECYTRNLCASE"/>
</dbReference>
<comment type="similarity">
    <text evidence="1">Belongs to the SecY/SEC61-alpha family.</text>
</comment>
<feature type="transmembrane region" description="Helical" evidence="2">
    <location>
        <begin position="213"/>
        <end position="236"/>
    </location>
</feature>
<feature type="transmembrane region" description="Helical" evidence="2">
    <location>
        <begin position="276"/>
        <end position="296"/>
    </location>
</feature>
<accession>A0A3G1IWF4</accession>
<dbReference type="EMBL" id="MF167427">
    <property type="protein sequence ID" value="ASQ40407.1"/>
    <property type="molecule type" value="Genomic_DNA"/>
</dbReference>
<feature type="transmembrane region" description="Helical" evidence="2">
    <location>
        <begin position="69"/>
        <end position="88"/>
    </location>
</feature>
<dbReference type="Gene3D" id="1.10.3370.10">
    <property type="entry name" value="SecY subunit domain"/>
    <property type="match status" value="1"/>
</dbReference>